<dbReference type="Gene3D" id="3.30.565.10">
    <property type="entry name" value="Histidine kinase-like ATPase, C-terminal domain"/>
    <property type="match status" value="1"/>
</dbReference>
<dbReference type="InterPro" id="IPR011102">
    <property type="entry name" value="Sig_transdc_His_kinase_HWE"/>
</dbReference>
<evidence type="ECO:0000256" key="8">
    <source>
        <dbReference type="ARBA" id="ARBA00022679"/>
    </source>
</evidence>
<evidence type="ECO:0000256" key="14">
    <source>
        <dbReference type="ARBA" id="ARBA00023026"/>
    </source>
</evidence>
<evidence type="ECO:0000256" key="6">
    <source>
        <dbReference type="ARBA" id="ARBA00022630"/>
    </source>
</evidence>
<evidence type="ECO:0000256" key="9">
    <source>
        <dbReference type="ARBA" id="ARBA00022737"/>
    </source>
</evidence>
<evidence type="ECO:0000313" key="17">
    <source>
        <dbReference type="EMBL" id="QNP43747.1"/>
    </source>
</evidence>
<dbReference type="RefSeq" id="WP_187715172.1">
    <property type="nucleotide sequence ID" value="NZ_BAABJC010000001.1"/>
</dbReference>
<keyword evidence="18" id="KW-1185">Reference proteome</keyword>
<sequence length="713" mass="79238">MQLATGTGFYEWYADEDRLVWSEGLQQIYGVDTTPNGEAEYARMIHPDDRLRVEGESIGILGGKERNYSHEFRIVRPDGTVRTVLDRGSVERDDKGRVTVIRGLNVDITDYERSTGHSSSNDESAVQRLAELEVLYAEAPIGLAMFDRDLRFLRINRALAETNGFSVVEHLGRTVWDLVPDLRESGEPALRQVLETGLPLRDVTVRGATAAQPGVTREWREHFYPVRGSDGAVTGVGIICEEVTDRVVTEKALAESEARLIAALHAGRLGVHDFYPASRTMIWDSRVRSIWGVAEDETVTVETFLAGVHSEDRDGLLSAVEAAFNPAGDGRYEAFYRVIHRTTGTVRWVRAAGDVTFEDGAAVRLVGTVQDVSEQVEAERRLRGSQETFQHLVERSPFGIYAVDADFRLVQVSDGAQKVFENVRPLIGQDFEDVLRTIWPENFASEAIALFRHTLASGEPYHSPTTVERRADIDATEAYDWKIERVMMPDGRPGVVCHFYDLSERQAYEEKIEYLMRELNHRAKNMLTLVNAIAYQTAAAGTDDFLDRFGERIRALGSSQDLLVRSESAVADLKSLIATQLLHFKDLVGTRILLEGPKVELSPSAAQTLGMAFHELATNAAKYGALSNDTGRVEVSWSLDDEGGGHAFSMLWRETGGPVVRPPARKGFGDRVARTMVEKSLGCGVRLDYAETGVIWALHCSETAITGNRRESS</sequence>
<keyword evidence="3" id="KW-0600">Photoreceptor protein</keyword>
<keyword evidence="12" id="KW-0067">ATP-binding</keyword>
<reference evidence="17 18" key="1">
    <citation type="submission" date="2020-08" db="EMBL/GenBank/DDBJ databases">
        <title>Genome sequence of Sphingomonas daechungensis KACC 18115T.</title>
        <authorList>
            <person name="Hyun D.-W."/>
            <person name="Bae J.-W."/>
        </authorList>
    </citation>
    <scope>NUCLEOTIDE SEQUENCE [LARGE SCALE GENOMIC DNA]</scope>
    <source>
        <strain evidence="17 18">KACC 18115</strain>
    </source>
</reference>
<keyword evidence="15" id="KW-0675">Receptor</keyword>
<keyword evidence="13" id="KW-0157">Chromophore</keyword>
<dbReference type="InterPro" id="IPR036890">
    <property type="entry name" value="HATPase_C_sf"/>
</dbReference>
<comment type="catalytic activity">
    <reaction evidence="1">
        <text>ATP + protein L-histidine = ADP + protein N-phospho-L-histidine.</text>
        <dbReference type="EC" id="2.7.13.3"/>
    </reaction>
</comment>
<evidence type="ECO:0000256" key="10">
    <source>
        <dbReference type="ARBA" id="ARBA00022741"/>
    </source>
</evidence>
<gene>
    <name evidence="17" type="ORF">H9L15_03525</name>
</gene>
<feature type="domain" description="PAC" evidence="16">
    <location>
        <begin position="332"/>
        <end position="384"/>
    </location>
</feature>
<evidence type="ECO:0000259" key="16">
    <source>
        <dbReference type="PROSITE" id="PS50113"/>
    </source>
</evidence>
<evidence type="ECO:0000256" key="5">
    <source>
        <dbReference type="ARBA" id="ARBA00022606"/>
    </source>
</evidence>
<dbReference type="EMBL" id="CP060780">
    <property type="protein sequence ID" value="QNP43747.1"/>
    <property type="molecule type" value="Genomic_DNA"/>
</dbReference>
<dbReference type="PANTHER" id="PTHR41523">
    <property type="entry name" value="TWO-COMPONENT SYSTEM SENSOR PROTEIN"/>
    <property type="match status" value="1"/>
</dbReference>
<keyword evidence="4" id="KW-0597">Phosphoprotein</keyword>
<evidence type="ECO:0000256" key="4">
    <source>
        <dbReference type="ARBA" id="ARBA00022553"/>
    </source>
</evidence>
<proteinExistence type="predicted"/>
<dbReference type="SUPFAM" id="SSF55785">
    <property type="entry name" value="PYP-like sensor domain (PAS domain)"/>
    <property type="match status" value="4"/>
</dbReference>
<dbReference type="SMART" id="SM00091">
    <property type="entry name" value="PAS"/>
    <property type="match status" value="3"/>
</dbReference>
<keyword evidence="6" id="KW-0285">Flavoprotein</keyword>
<dbReference type="InterPro" id="IPR013656">
    <property type="entry name" value="PAS_4"/>
</dbReference>
<dbReference type="NCBIfam" id="TIGR00229">
    <property type="entry name" value="sensory_box"/>
    <property type="match status" value="2"/>
</dbReference>
<keyword evidence="5" id="KW-0716">Sensory transduction</keyword>
<name>A0ABX6T1N1_9SPHN</name>
<dbReference type="Pfam" id="PF07536">
    <property type="entry name" value="HWE_HK"/>
    <property type="match status" value="1"/>
</dbReference>
<evidence type="ECO:0000256" key="3">
    <source>
        <dbReference type="ARBA" id="ARBA00022543"/>
    </source>
</evidence>
<dbReference type="SMART" id="SM00086">
    <property type="entry name" value="PAC"/>
    <property type="match status" value="2"/>
</dbReference>
<accession>A0ABX6T1N1</accession>
<dbReference type="Pfam" id="PF08448">
    <property type="entry name" value="PAS_4"/>
    <property type="match status" value="2"/>
</dbReference>
<keyword evidence="10" id="KW-0547">Nucleotide-binding</keyword>
<keyword evidence="7" id="KW-0288">FMN</keyword>
<dbReference type="SMART" id="SM00911">
    <property type="entry name" value="HWE_HK"/>
    <property type="match status" value="1"/>
</dbReference>
<evidence type="ECO:0000256" key="13">
    <source>
        <dbReference type="ARBA" id="ARBA00022991"/>
    </source>
</evidence>
<dbReference type="EC" id="2.7.13.3" evidence="2"/>
<evidence type="ECO:0000256" key="2">
    <source>
        <dbReference type="ARBA" id="ARBA00012438"/>
    </source>
</evidence>
<keyword evidence="8" id="KW-0808">Transferase</keyword>
<organism evidence="17 18">
    <name type="scientific">Sphingomonas daechungensis</name>
    <dbReference type="NCBI Taxonomy" id="1176646"/>
    <lineage>
        <taxon>Bacteria</taxon>
        <taxon>Pseudomonadati</taxon>
        <taxon>Pseudomonadota</taxon>
        <taxon>Alphaproteobacteria</taxon>
        <taxon>Sphingomonadales</taxon>
        <taxon>Sphingomonadaceae</taxon>
        <taxon>Sphingomonas</taxon>
    </lineage>
</organism>
<dbReference type="Proteomes" id="UP000516134">
    <property type="component" value="Chromosome"/>
</dbReference>
<keyword evidence="9" id="KW-0677">Repeat</keyword>
<dbReference type="InterPro" id="IPR000014">
    <property type="entry name" value="PAS"/>
</dbReference>
<evidence type="ECO:0000256" key="15">
    <source>
        <dbReference type="ARBA" id="ARBA00023170"/>
    </source>
</evidence>
<dbReference type="PANTHER" id="PTHR41523:SF8">
    <property type="entry name" value="ETHYLENE RESPONSE SENSOR PROTEIN"/>
    <property type="match status" value="1"/>
</dbReference>
<dbReference type="InterPro" id="IPR013655">
    <property type="entry name" value="PAS_fold_3"/>
</dbReference>
<keyword evidence="14" id="KW-0843">Virulence</keyword>
<keyword evidence="11" id="KW-0418">Kinase</keyword>
<evidence type="ECO:0000256" key="1">
    <source>
        <dbReference type="ARBA" id="ARBA00000085"/>
    </source>
</evidence>
<feature type="domain" description="PAC" evidence="16">
    <location>
        <begin position="68"/>
        <end position="120"/>
    </location>
</feature>
<dbReference type="Gene3D" id="2.10.70.100">
    <property type="match status" value="2"/>
</dbReference>
<dbReference type="Pfam" id="PF08447">
    <property type="entry name" value="PAS_3"/>
    <property type="match status" value="2"/>
</dbReference>
<protein>
    <recommendedName>
        <fullName evidence="2">histidine kinase</fullName>
        <ecNumber evidence="2">2.7.13.3</ecNumber>
    </recommendedName>
</protein>
<evidence type="ECO:0000256" key="7">
    <source>
        <dbReference type="ARBA" id="ARBA00022643"/>
    </source>
</evidence>
<dbReference type="InterPro" id="IPR000700">
    <property type="entry name" value="PAS-assoc_C"/>
</dbReference>
<dbReference type="InterPro" id="IPR001610">
    <property type="entry name" value="PAC"/>
</dbReference>
<dbReference type="CDD" id="cd00130">
    <property type="entry name" value="PAS"/>
    <property type="match status" value="1"/>
</dbReference>
<dbReference type="Gene3D" id="3.30.450.20">
    <property type="entry name" value="PAS domain"/>
    <property type="match status" value="4"/>
</dbReference>
<evidence type="ECO:0000256" key="12">
    <source>
        <dbReference type="ARBA" id="ARBA00022840"/>
    </source>
</evidence>
<dbReference type="InterPro" id="IPR035965">
    <property type="entry name" value="PAS-like_dom_sf"/>
</dbReference>
<evidence type="ECO:0000313" key="18">
    <source>
        <dbReference type="Proteomes" id="UP000516134"/>
    </source>
</evidence>
<evidence type="ECO:0000256" key="11">
    <source>
        <dbReference type="ARBA" id="ARBA00022777"/>
    </source>
</evidence>
<dbReference type="PROSITE" id="PS50113">
    <property type="entry name" value="PAC"/>
    <property type="match status" value="2"/>
</dbReference>